<evidence type="ECO:0000313" key="3">
    <source>
        <dbReference type="EMBL" id="SDX60536.1"/>
    </source>
</evidence>
<feature type="transmembrane region" description="Helical" evidence="1">
    <location>
        <begin position="127"/>
        <end position="148"/>
    </location>
</feature>
<keyword evidence="1" id="KW-1133">Transmembrane helix</keyword>
<gene>
    <name evidence="3" type="ORF">SAMN04487946_101326</name>
</gene>
<dbReference type="Pfam" id="PF26268">
    <property type="entry name" value="DUF8071"/>
    <property type="match status" value="1"/>
</dbReference>
<dbReference type="Proteomes" id="UP000199170">
    <property type="component" value="Unassembled WGS sequence"/>
</dbReference>
<evidence type="ECO:0000259" key="2">
    <source>
        <dbReference type="Pfam" id="PF26268"/>
    </source>
</evidence>
<dbReference type="STRING" id="660517.SAMN04487946_101326"/>
<keyword evidence="4" id="KW-1185">Reference proteome</keyword>
<evidence type="ECO:0000313" key="4">
    <source>
        <dbReference type="Proteomes" id="UP000199170"/>
    </source>
</evidence>
<accession>A0A1H3D2F7</accession>
<sequence length="235" mass="24306">MRPNWSSLHSAASVAVAFVARLVRRTAGATRSLTRLAWHALRRLLSPLRSLGAAAVRRAGDVFSGPVTAFVYGPLRVGLFGMRRDVSVLVVLVSPVLALGTASWVGSQVGYQTLTAWVRGTWYGTDPAVALFLAVAGLLALGAISAGINSGLLPTGLLVSAPVFGAAVTRYATTVTYSWGQRVVSLPDAVGTAVLFAFAFGVPIAVAGFVLGCGLRRVARTLGGRTGPSSTVENA</sequence>
<name>A0A1H3D2F7_9EURY</name>
<feature type="transmembrane region" description="Helical" evidence="1">
    <location>
        <begin position="86"/>
        <end position="107"/>
    </location>
</feature>
<evidence type="ECO:0000256" key="1">
    <source>
        <dbReference type="SAM" id="Phobius"/>
    </source>
</evidence>
<dbReference type="OrthoDB" id="289155at2157"/>
<organism evidence="3 4">
    <name type="scientific">Halobellus clavatus</name>
    <dbReference type="NCBI Taxonomy" id="660517"/>
    <lineage>
        <taxon>Archaea</taxon>
        <taxon>Methanobacteriati</taxon>
        <taxon>Methanobacteriota</taxon>
        <taxon>Stenosarchaea group</taxon>
        <taxon>Halobacteria</taxon>
        <taxon>Halobacteriales</taxon>
        <taxon>Haloferacaceae</taxon>
        <taxon>Halobellus</taxon>
    </lineage>
</organism>
<feature type="transmembrane region" description="Helical" evidence="1">
    <location>
        <begin position="193"/>
        <end position="215"/>
    </location>
</feature>
<reference evidence="4" key="1">
    <citation type="submission" date="2016-10" db="EMBL/GenBank/DDBJ databases">
        <authorList>
            <person name="Varghese N."/>
            <person name="Submissions S."/>
        </authorList>
    </citation>
    <scope>NUCLEOTIDE SEQUENCE [LARGE SCALE GENOMIC DNA]</scope>
    <source>
        <strain evidence="4">CGMCC 1.10118</strain>
    </source>
</reference>
<dbReference type="EMBL" id="FNPB01000001">
    <property type="protein sequence ID" value="SDX60536.1"/>
    <property type="molecule type" value="Genomic_DNA"/>
</dbReference>
<dbReference type="AlphaFoldDB" id="A0A1H3D2F7"/>
<dbReference type="RefSeq" id="WP_089764414.1">
    <property type="nucleotide sequence ID" value="NZ_FNPB01000001.1"/>
</dbReference>
<feature type="transmembrane region" description="Helical" evidence="1">
    <location>
        <begin position="155"/>
        <end position="173"/>
    </location>
</feature>
<feature type="domain" description="DUF8071" evidence="2">
    <location>
        <begin position="80"/>
        <end position="222"/>
    </location>
</feature>
<dbReference type="InterPro" id="IPR058384">
    <property type="entry name" value="DUF8071"/>
</dbReference>
<proteinExistence type="predicted"/>
<protein>
    <recommendedName>
        <fullName evidence="2">DUF8071 domain-containing protein</fullName>
    </recommendedName>
</protein>
<keyword evidence="1" id="KW-0812">Transmembrane</keyword>
<keyword evidence="1" id="KW-0472">Membrane</keyword>